<name>X1L467_9ZZZZ</name>
<evidence type="ECO:0000256" key="4">
    <source>
        <dbReference type="ARBA" id="ARBA00022605"/>
    </source>
</evidence>
<dbReference type="AlphaFoldDB" id="X1L467"/>
<comment type="catalytic activity">
    <reaction evidence="9">
        <text>(1S,2R)-1-C-(indol-3-yl)glycerol 3-phosphate + L-serine = D-glyceraldehyde 3-phosphate + L-tryptophan + H2O</text>
        <dbReference type="Rhea" id="RHEA:10532"/>
        <dbReference type="ChEBI" id="CHEBI:15377"/>
        <dbReference type="ChEBI" id="CHEBI:33384"/>
        <dbReference type="ChEBI" id="CHEBI:57912"/>
        <dbReference type="ChEBI" id="CHEBI:58866"/>
        <dbReference type="ChEBI" id="CHEBI:59776"/>
        <dbReference type="EC" id="4.2.1.20"/>
    </reaction>
</comment>
<dbReference type="SUPFAM" id="SSF53686">
    <property type="entry name" value="Tryptophan synthase beta subunit-like PLP-dependent enzymes"/>
    <property type="match status" value="1"/>
</dbReference>
<feature type="domain" description="Tryptophan synthase beta chain-like PALP" evidence="10">
    <location>
        <begin position="73"/>
        <end position="280"/>
    </location>
</feature>
<evidence type="ECO:0000256" key="1">
    <source>
        <dbReference type="ARBA" id="ARBA00001933"/>
    </source>
</evidence>
<dbReference type="PROSITE" id="PS00168">
    <property type="entry name" value="TRP_SYNTHASE_BETA"/>
    <property type="match status" value="1"/>
</dbReference>
<organism evidence="11">
    <name type="scientific">marine sediment metagenome</name>
    <dbReference type="NCBI Taxonomy" id="412755"/>
    <lineage>
        <taxon>unclassified sequences</taxon>
        <taxon>metagenomes</taxon>
        <taxon>ecological metagenomes</taxon>
    </lineage>
</organism>
<dbReference type="FunFam" id="3.40.50.1100:FF:000001">
    <property type="entry name" value="Tryptophan synthase beta chain"/>
    <property type="match status" value="1"/>
</dbReference>
<dbReference type="InterPro" id="IPR001926">
    <property type="entry name" value="TrpB-like_PALP"/>
</dbReference>
<dbReference type="EMBL" id="BARV01003223">
    <property type="protein sequence ID" value="GAI00681.1"/>
    <property type="molecule type" value="Genomic_DNA"/>
</dbReference>
<evidence type="ECO:0000259" key="10">
    <source>
        <dbReference type="Pfam" id="PF00291"/>
    </source>
</evidence>
<sequence>MKKDEKKLKKANSSFQGKEYQSYGNGYFGTFGGIYVPEILVSALKELEKNYFKYKKDKEFKEELSFYLKNYVGRPTPLYYAERLSNRLGGARIYLKREDLCHLGAHKINNTVGQVLLARKMGKKFIIAETGAGQHGVATAAAAALFNMKCKVFMGSKDIKRQSSNVYRMRLMGAEVIEVSSGSKTLKDAVNEALRYWVSRVDDTYYVLGSVVGPHPYPTMVRDFQVIIGKETKKQIMDIEGKLPDYIIACVGGGSNSIGIFYPFLKNTDSVKLIGVEAGGKGIKSKKHGATLGYGDKGIFQGAFSYVLQNDYGQIE</sequence>
<dbReference type="EC" id="4.2.1.20" evidence="3"/>
<feature type="non-terminal residue" evidence="11">
    <location>
        <position position="316"/>
    </location>
</feature>
<dbReference type="PANTHER" id="PTHR48077:SF3">
    <property type="entry name" value="TRYPTOPHAN SYNTHASE"/>
    <property type="match status" value="1"/>
</dbReference>
<dbReference type="InterPro" id="IPR023026">
    <property type="entry name" value="Trp_synth_beta/beta-like"/>
</dbReference>
<evidence type="ECO:0000256" key="6">
    <source>
        <dbReference type="ARBA" id="ARBA00022898"/>
    </source>
</evidence>
<evidence type="ECO:0000256" key="8">
    <source>
        <dbReference type="ARBA" id="ARBA00023239"/>
    </source>
</evidence>
<comment type="cofactor">
    <cofactor evidence="1">
        <name>pyridoxal 5'-phosphate</name>
        <dbReference type="ChEBI" id="CHEBI:597326"/>
    </cofactor>
</comment>
<evidence type="ECO:0000256" key="9">
    <source>
        <dbReference type="ARBA" id="ARBA00049047"/>
    </source>
</evidence>
<dbReference type="InterPro" id="IPR006654">
    <property type="entry name" value="Trp_synth_beta"/>
</dbReference>
<evidence type="ECO:0000256" key="3">
    <source>
        <dbReference type="ARBA" id="ARBA00012043"/>
    </source>
</evidence>
<dbReference type="PANTHER" id="PTHR48077">
    <property type="entry name" value="TRYPTOPHAN SYNTHASE-RELATED"/>
    <property type="match status" value="1"/>
</dbReference>
<dbReference type="GO" id="GO:0005737">
    <property type="term" value="C:cytoplasm"/>
    <property type="evidence" value="ECO:0007669"/>
    <property type="project" value="TreeGrafter"/>
</dbReference>
<comment type="caution">
    <text evidence="11">The sequence shown here is derived from an EMBL/GenBank/DDBJ whole genome shotgun (WGS) entry which is preliminary data.</text>
</comment>
<dbReference type="InterPro" id="IPR036052">
    <property type="entry name" value="TrpB-like_PALP_sf"/>
</dbReference>
<evidence type="ECO:0000256" key="7">
    <source>
        <dbReference type="ARBA" id="ARBA00023141"/>
    </source>
</evidence>
<keyword evidence="8" id="KW-0456">Lyase</keyword>
<dbReference type="NCBIfam" id="TIGR00263">
    <property type="entry name" value="trpB"/>
    <property type="match status" value="1"/>
</dbReference>
<keyword evidence="6" id="KW-0663">Pyridoxal phosphate</keyword>
<gene>
    <name evidence="11" type="ORF">S06H3_07827</name>
</gene>
<dbReference type="InterPro" id="IPR006653">
    <property type="entry name" value="Trp_synth_b_CS"/>
</dbReference>
<keyword evidence="5" id="KW-0822">Tryptophan biosynthesis</keyword>
<accession>X1L467</accession>
<keyword evidence="4" id="KW-0028">Amino-acid biosynthesis</keyword>
<dbReference type="Gene3D" id="3.40.50.1100">
    <property type="match status" value="3"/>
</dbReference>
<dbReference type="GO" id="GO:0004834">
    <property type="term" value="F:tryptophan synthase activity"/>
    <property type="evidence" value="ECO:0007669"/>
    <property type="project" value="UniProtKB-EC"/>
</dbReference>
<evidence type="ECO:0000256" key="5">
    <source>
        <dbReference type="ARBA" id="ARBA00022822"/>
    </source>
</evidence>
<evidence type="ECO:0000256" key="2">
    <source>
        <dbReference type="ARBA" id="ARBA00004733"/>
    </source>
</evidence>
<keyword evidence="7" id="KW-0057">Aromatic amino acid biosynthesis</keyword>
<evidence type="ECO:0000313" key="11">
    <source>
        <dbReference type="EMBL" id="GAI00681.1"/>
    </source>
</evidence>
<reference evidence="11" key="1">
    <citation type="journal article" date="2014" name="Front. Microbiol.">
        <title>High frequency of phylogenetically diverse reductive dehalogenase-homologous genes in deep subseafloor sedimentary metagenomes.</title>
        <authorList>
            <person name="Kawai M."/>
            <person name="Futagami T."/>
            <person name="Toyoda A."/>
            <person name="Takaki Y."/>
            <person name="Nishi S."/>
            <person name="Hori S."/>
            <person name="Arai W."/>
            <person name="Tsubouchi T."/>
            <person name="Morono Y."/>
            <person name="Uchiyama I."/>
            <person name="Ito T."/>
            <person name="Fujiyama A."/>
            <person name="Inagaki F."/>
            <person name="Takami H."/>
        </authorList>
    </citation>
    <scope>NUCLEOTIDE SEQUENCE</scope>
    <source>
        <strain evidence="11">Expedition CK06-06</strain>
    </source>
</reference>
<comment type="pathway">
    <text evidence="2">Amino-acid biosynthesis; L-tryptophan biosynthesis; L-tryptophan from chorismate: step 5/5.</text>
</comment>
<proteinExistence type="predicted"/>
<protein>
    <recommendedName>
        <fullName evidence="3">tryptophan synthase</fullName>
        <ecNumber evidence="3">4.2.1.20</ecNumber>
    </recommendedName>
</protein>
<dbReference type="Pfam" id="PF00291">
    <property type="entry name" value="PALP"/>
    <property type="match status" value="1"/>
</dbReference>